<evidence type="ECO:0000256" key="2">
    <source>
        <dbReference type="SAM" id="SignalP"/>
    </source>
</evidence>
<feature type="compositionally biased region" description="Polar residues" evidence="1">
    <location>
        <begin position="27"/>
        <end position="48"/>
    </location>
</feature>
<name>A0A1L9MQX2_ASPTC</name>
<keyword evidence="4" id="KW-1185">Reference proteome</keyword>
<evidence type="ECO:0000256" key="1">
    <source>
        <dbReference type="SAM" id="MobiDB-lite"/>
    </source>
</evidence>
<reference evidence="4" key="1">
    <citation type="journal article" date="2017" name="Genome Biol.">
        <title>Comparative genomics reveals high biological diversity and specific adaptations in the industrially and medically important fungal genus Aspergillus.</title>
        <authorList>
            <person name="de Vries R.P."/>
            <person name="Riley R."/>
            <person name="Wiebenga A."/>
            <person name="Aguilar-Osorio G."/>
            <person name="Amillis S."/>
            <person name="Uchima C.A."/>
            <person name="Anderluh G."/>
            <person name="Asadollahi M."/>
            <person name="Askin M."/>
            <person name="Barry K."/>
            <person name="Battaglia E."/>
            <person name="Bayram O."/>
            <person name="Benocci T."/>
            <person name="Braus-Stromeyer S.A."/>
            <person name="Caldana C."/>
            <person name="Canovas D."/>
            <person name="Cerqueira G.C."/>
            <person name="Chen F."/>
            <person name="Chen W."/>
            <person name="Choi C."/>
            <person name="Clum A."/>
            <person name="Dos Santos R.A."/>
            <person name="Damasio A.R."/>
            <person name="Diallinas G."/>
            <person name="Emri T."/>
            <person name="Fekete E."/>
            <person name="Flipphi M."/>
            <person name="Freyberg S."/>
            <person name="Gallo A."/>
            <person name="Gournas C."/>
            <person name="Habgood R."/>
            <person name="Hainaut M."/>
            <person name="Harispe M.L."/>
            <person name="Henrissat B."/>
            <person name="Hilden K.S."/>
            <person name="Hope R."/>
            <person name="Hossain A."/>
            <person name="Karabika E."/>
            <person name="Karaffa L."/>
            <person name="Karanyi Z."/>
            <person name="Krasevec N."/>
            <person name="Kuo A."/>
            <person name="Kusch H."/>
            <person name="LaButti K."/>
            <person name="Lagendijk E.L."/>
            <person name="Lapidus A."/>
            <person name="Levasseur A."/>
            <person name="Lindquist E."/>
            <person name="Lipzen A."/>
            <person name="Logrieco A.F."/>
            <person name="MacCabe A."/>
            <person name="Maekelae M.R."/>
            <person name="Malavazi I."/>
            <person name="Melin P."/>
            <person name="Meyer V."/>
            <person name="Mielnichuk N."/>
            <person name="Miskei M."/>
            <person name="Molnar A.P."/>
            <person name="Mule G."/>
            <person name="Ngan C.Y."/>
            <person name="Orejas M."/>
            <person name="Orosz E."/>
            <person name="Ouedraogo J.P."/>
            <person name="Overkamp K.M."/>
            <person name="Park H.-S."/>
            <person name="Perrone G."/>
            <person name="Piumi F."/>
            <person name="Punt P.J."/>
            <person name="Ram A.F."/>
            <person name="Ramon A."/>
            <person name="Rauscher S."/>
            <person name="Record E."/>
            <person name="Riano-Pachon D.M."/>
            <person name="Robert V."/>
            <person name="Roehrig J."/>
            <person name="Ruller R."/>
            <person name="Salamov A."/>
            <person name="Salih N.S."/>
            <person name="Samson R.A."/>
            <person name="Sandor E."/>
            <person name="Sanguinetti M."/>
            <person name="Schuetze T."/>
            <person name="Sepcic K."/>
            <person name="Shelest E."/>
            <person name="Sherlock G."/>
            <person name="Sophianopoulou V."/>
            <person name="Squina F.M."/>
            <person name="Sun H."/>
            <person name="Susca A."/>
            <person name="Todd R.B."/>
            <person name="Tsang A."/>
            <person name="Unkles S.E."/>
            <person name="van de Wiele N."/>
            <person name="van Rossen-Uffink D."/>
            <person name="Oliveira J.V."/>
            <person name="Vesth T.C."/>
            <person name="Visser J."/>
            <person name="Yu J.-H."/>
            <person name="Zhou M."/>
            <person name="Andersen M.R."/>
            <person name="Archer D.B."/>
            <person name="Baker S.E."/>
            <person name="Benoit I."/>
            <person name="Brakhage A.A."/>
            <person name="Braus G.H."/>
            <person name="Fischer R."/>
            <person name="Frisvad J.C."/>
            <person name="Goldman G.H."/>
            <person name="Houbraken J."/>
            <person name="Oakley B."/>
            <person name="Pocsi I."/>
            <person name="Scazzocchio C."/>
            <person name="Seiboth B."/>
            <person name="vanKuyk P.A."/>
            <person name="Wortman J."/>
            <person name="Dyer P.S."/>
            <person name="Grigoriev I.V."/>
        </authorList>
    </citation>
    <scope>NUCLEOTIDE SEQUENCE [LARGE SCALE GENOMIC DNA]</scope>
    <source>
        <strain evidence="4">CBS 134.48</strain>
    </source>
</reference>
<dbReference type="EMBL" id="KV878208">
    <property type="protein sequence ID" value="OJI79451.1"/>
    <property type="molecule type" value="Genomic_DNA"/>
</dbReference>
<organism evidence="3 4">
    <name type="scientific">Aspergillus tubingensis (strain CBS 134.48)</name>
    <dbReference type="NCBI Taxonomy" id="767770"/>
    <lineage>
        <taxon>Eukaryota</taxon>
        <taxon>Fungi</taxon>
        <taxon>Dikarya</taxon>
        <taxon>Ascomycota</taxon>
        <taxon>Pezizomycotina</taxon>
        <taxon>Eurotiomycetes</taxon>
        <taxon>Eurotiomycetidae</taxon>
        <taxon>Eurotiales</taxon>
        <taxon>Aspergillaceae</taxon>
        <taxon>Aspergillus</taxon>
        <taxon>Aspergillus subgen. Circumdati</taxon>
    </lineage>
</organism>
<evidence type="ECO:0008006" key="5">
    <source>
        <dbReference type="Google" id="ProtNLM"/>
    </source>
</evidence>
<evidence type="ECO:0000313" key="4">
    <source>
        <dbReference type="Proteomes" id="UP000184304"/>
    </source>
</evidence>
<gene>
    <name evidence="3" type="ORF">ASPTUDRAFT_48097</name>
</gene>
<feature type="region of interest" description="Disordered" evidence="1">
    <location>
        <begin position="27"/>
        <end position="61"/>
    </location>
</feature>
<accession>A0A1L9MQX2</accession>
<evidence type="ECO:0000313" key="3">
    <source>
        <dbReference type="EMBL" id="OJI79451.1"/>
    </source>
</evidence>
<dbReference type="Proteomes" id="UP000184304">
    <property type="component" value="Unassembled WGS sequence"/>
</dbReference>
<dbReference type="AlphaFoldDB" id="A0A1L9MQX2"/>
<sequence>MLTFVLGFSFCSLSIFRQLIGMIQSMHQSNTPHSSEATYPGSGYQNTGLDGGKRHRREKLKYRPRVDPVGLGFPASKFPVAGQRFH</sequence>
<proteinExistence type="predicted"/>
<feature type="signal peptide" evidence="2">
    <location>
        <begin position="1"/>
        <end position="25"/>
    </location>
</feature>
<keyword evidence="2" id="KW-0732">Signal</keyword>
<protein>
    <recommendedName>
        <fullName evidence="5">Secreted protein</fullName>
    </recommendedName>
</protein>
<dbReference type="VEuPathDB" id="FungiDB:ASPTUDRAFT_48097"/>
<feature type="chain" id="PRO_5013290310" description="Secreted protein" evidence="2">
    <location>
        <begin position="26"/>
        <end position="86"/>
    </location>
</feature>